<evidence type="ECO:0000256" key="2">
    <source>
        <dbReference type="ARBA" id="ARBA00011899"/>
    </source>
</evidence>
<dbReference type="Gene3D" id="2.30.40.10">
    <property type="entry name" value="Urease, subunit C, domain 1"/>
    <property type="match status" value="1"/>
</dbReference>
<feature type="binding site" evidence="9">
    <location>
        <position position="139"/>
    </location>
    <ligand>
        <name>substrate</name>
    </ligand>
</feature>
<feature type="domain" description="Amidohydrolase-related" evidence="11">
    <location>
        <begin position="47"/>
        <end position="381"/>
    </location>
</feature>
<dbReference type="PANTHER" id="PTHR11113:SF14">
    <property type="entry name" value="N-ACETYLGLUCOSAMINE-6-PHOSPHATE DEACETYLASE"/>
    <property type="match status" value="1"/>
</dbReference>
<evidence type="ECO:0000313" key="13">
    <source>
        <dbReference type="Proteomes" id="UP000759131"/>
    </source>
</evidence>
<feature type="binding site" evidence="10">
    <location>
        <position position="215"/>
    </location>
    <ligand>
        <name>Zn(2+)</name>
        <dbReference type="ChEBI" id="CHEBI:29105"/>
    </ligand>
</feature>
<sequence>NCEILRDHKIIREDLWVRNGKIVNPEPIYYLETRLADISIDCKGLLIAPGYIDLQINGHFGYDFSNCDIDIKEAIHKTASGLVRHGVTAFCPTLVTQSEESYHKILPQIERTAGSKAFGATNLGAHVEGPFISRDKKGAHPLEYIKSIDSFETIKRTYKYLDNVSIITLAPELDPTGDYVRQLVDAGITVSVGHSTATLQEGERAINSGATFITHLFNAMLPFHHRDPGLVGLLTSSALNKQVFYGIIADGIHTHYAALKIAFKSNPTGMVLVSDAISAAGLESGKHKIGVQEIEIKDKTKAFIAGTNTLCGSIAALDYCVKHLRQVTGCTTVEAIECATLHAAQVLGIEDRKGTLAFGADADFNVLDPALNVLATFISGTCVSKVANSLDINI</sequence>
<dbReference type="InterPro" id="IPR011059">
    <property type="entry name" value="Metal-dep_hydrolase_composite"/>
</dbReference>
<proteinExistence type="inferred from homology"/>
<comment type="catalytic activity">
    <reaction evidence="7">
        <text>N-acetyl-D-glucosamine 6-phosphate + H2O = D-glucosamine 6-phosphate + acetate</text>
        <dbReference type="Rhea" id="RHEA:22936"/>
        <dbReference type="ChEBI" id="CHEBI:15377"/>
        <dbReference type="ChEBI" id="CHEBI:30089"/>
        <dbReference type="ChEBI" id="CHEBI:57513"/>
        <dbReference type="ChEBI" id="CHEBI:58725"/>
        <dbReference type="EC" id="3.5.1.25"/>
    </reaction>
</comment>
<evidence type="ECO:0000259" key="11">
    <source>
        <dbReference type="Pfam" id="PF01979"/>
    </source>
</evidence>
<dbReference type="SUPFAM" id="SSF51338">
    <property type="entry name" value="Composite domain of metallo-dependent hydrolases"/>
    <property type="match status" value="1"/>
</dbReference>
<feature type="non-terminal residue" evidence="12">
    <location>
        <position position="1"/>
    </location>
</feature>
<dbReference type="NCBIfam" id="TIGR00221">
    <property type="entry name" value="nagA"/>
    <property type="match status" value="1"/>
</dbReference>
<organism evidence="12">
    <name type="scientific">Medioppia subpectinata</name>
    <dbReference type="NCBI Taxonomy" id="1979941"/>
    <lineage>
        <taxon>Eukaryota</taxon>
        <taxon>Metazoa</taxon>
        <taxon>Ecdysozoa</taxon>
        <taxon>Arthropoda</taxon>
        <taxon>Chelicerata</taxon>
        <taxon>Arachnida</taxon>
        <taxon>Acari</taxon>
        <taxon>Acariformes</taxon>
        <taxon>Sarcoptiformes</taxon>
        <taxon>Oribatida</taxon>
        <taxon>Brachypylina</taxon>
        <taxon>Oppioidea</taxon>
        <taxon>Oppiidae</taxon>
        <taxon>Medioppia</taxon>
    </lineage>
</organism>
<dbReference type="GO" id="GO:0006046">
    <property type="term" value="P:N-acetylglucosamine catabolic process"/>
    <property type="evidence" value="ECO:0007669"/>
    <property type="project" value="TreeGrafter"/>
</dbReference>
<feature type="binding site" evidence="9">
    <location>
        <begin position="310"/>
        <end position="312"/>
    </location>
    <ligand>
        <name>substrate</name>
    </ligand>
</feature>
<reference evidence="12" key="1">
    <citation type="submission" date="2020-11" db="EMBL/GenBank/DDBJ databases">
        <authorList>
            <person name="Tran Van P."/>
        </authorList>
    </citation>
    <scope>NUCLEOTIDE SEQUENCE</scope>
</reference>
<dbReference type="PIRSF" id="PIRSF038994">
    <property type="entry name" value="NagA"/>
    <property type="match status" value="1"/>
</dbReference>
<evidence type="ECO:0000256" key="9">
    <source>
        <dbReference type="PIRSR" id="PIRSR038994-2"/>
    </source>
</evidence>
<dbReference type="FunFam" id="3.20.20.140:FF:000023">
    <property type="entry name" value="N-acetylglucosamine-6-phosphate deacetylase"/>
    <property type="match status" value="1"/>
</dbReference>
<dbReference type="GO" id="GO:0106279">
    <property type="term" value="P:negative regulation of UDP-N-acetylglucosamine biosynthetic process"/>
    <property type="evidence" value="ECO:0007669"/>
    <property type="project" value="UniProtKB-ARBA"/>
</dbReference>
<evidence type="ECO:0000256" key="8">
    <source>
        <dbReference type="PIRSR" id="PIRSR038994-1"/>
    </source>
</evidence>
<feature type="binding site" evidence="10">
    <location>
        <position position="128"/>
    </location>
    <ligand>
        <name>Zn(2+)</name>
        <dbReference type="ChEBI" id="CHEBI:29105"/>
    </ligand>
</feature>
<accession>A0A7R9Q3H1</accession>
<feature type="binding site" evidence="9">
    <location>
        <begin position="218"/>
        <end position="219"/>
    </location>
    <ligand>
        <name>substrate</name>
    </ligand>
</feature>
<evidence type="ECO:0000256" key="7">
    <source>
        <dbReference type="ARBA" id="ARBA00047647"/>
    </source>
</evidence>
<keyword evidence="13" id="KW-1185">Reference proteome</keyword>
<dbReference type="InterPro" id="IPR006680">
    <property type="entry name" value="Amidohydro-rel"/>
</dbReference>
<protein>
    <recommendedName>
        <fullName evidence="3">N-acetylglucosamine-6-phosphate deacetylase</fullName>
        <ecNumber evidence="2">3.5.1.25</ecNumber>
    </recommendedName>
</protein>
<gene>
    <name evidence="12" type="ORF">OSB1V03_LOCUS11411</name>
</gene>
<comment type="similarity">
    <text evidence="1">Belongs to the metallo-dependent hydrolases superfamily. NagA family.</text>
</comment>
<keyword evidence="6" id="KW-0119">Carbohydrate metabolism</keyword>
<dbReference type="Gene3D" id="3.20.20.140">
    <property type="entry name" value="Metal-dependent hydrolases"/>
    <property type="match status" value="1"/>
</dbReference>
<dbReference type="EC" id="3.5.1.25" evidence="2"/>
<feature type="binding site" evidence="9">
    <location>
        <position position="226"/>
    </location>
    <ligand>
        <name>substrate</name>
    </ligand>
</feature>
<dbReference type="GO" id="GO:0046872">
    <property type="term" value="F:metal ion binding"/>
    <property type="evidence" value="ECO:0007669"/>
    <property type="project" value="UniProtKB-KW"/>
</dbReference>
<dbReference type="AlphaFoldDB" id="A0A7R9Q3H1"/>
<evidence type="ECO:0000313" key="12">
    <source>
        <dbReference type="EMBL" id="CAD7631000.1"/>
    </source>
</evidence>
<dbReference type="GO" id="GO:0019262">
    <property type="term" value="P:N-acetylneuraminate catabolic process"/>
    <property type="evidence" value="ECO:0007669"/>
    <property type="project" value="UniProtKB-ARBA"/>
</dbReference>
<evidence type="ECO:0000256" key="1">
    <source>
        <dbReference type="ARBA" id="ARBA00010716"/>
    </source>
</evidence>
<keyword evidence="4 10" id="KW-0479">Metal-binding</keyword>
<dbReference type="SUPFAM" id="SSF51556">
    <property type="entry name" value="Metallo-dependent hydrolases"/>
    <property type="match status" value="1"/>
</dbReference>
<dbReference type="Proteomes" id="UP000759131">
    <property type="component" value="Unassembled WGS sequence"/>
</dbReference>
<name>A0A7R9Q3H1_9ACAR</name>
<dbReference type="EMBL" id="OC863439">
    <property type="protein sequence ID" value="CAD7631000.1"/>
    <property type="molecule type" value="Genomic_DNA"/>
</dbReference>
<dbReference type="GO" id="GO:0008448">
    <property type="term" value="F:N-acetylglucosamine-6-phosphate deacetylase activity"/>
    <property type="evidence" value="ECO:0007669"/>
    <property type="project" value="UniProtKB-EC"/>
</dbReference>
<comment type="cofactor">
    <cofactor evidence="10">
        <name>a divalent metal cation</name>
        <dbReference type="ChEBI" id="CHEBI:60240"/>
    </cofactor>
    <text evidence="10">Binds 1 divalent metal cation per subunit.</text>
</comment>
<feature type="active site" description="Proton donor/acceptor" evidence="8">
    <location>
        <position position="275"/>
    </location>
</feature>
<dbReference type="CDD" id="cd00854">
    <property type="entry name" value="NagA"/>
    <property type="match status" value="1"/>
</dbReference>
<dbReference type="EMBL" id="CAJPIZ010008864">
    <property type="protein sequence ID" value="CAG2111430.1"/>
    <property type="molecule type" value="Genomic_DNA"/>
</dbReference>
<feature type="binding site" evidence="10">
    <location>
        <position position="194"/>
    </location>
    <ligand>
        <name>Zn(2+)</name>
        <dbReference type="ChEBI" id="CHEBI:29105"/>
    </ligand>
</feature>
<dbReference type="OrthoDB" id="10264777at2759"/>
<dbReference type="Pfam" id="PF01979">
    <property type="entry name" value="Amidohydro_1"/>
    <property type="match status" value="1"/>
</dbReference>
<evidence type="ECO:0000256" key="6">
    <source>
        <dbReference type="ARBA" id="ARBA00023277"/>
    </source>
</evidence>
<evidence type="ECO:0000256" key="10">
    <source>
        <dbReference type="PIRSR" id="PIRSR038994-3"/>
    </source>
</evidence>
<evidence type="ECO:0000256" key="3">
    <source>
        <dbReference type="ARBA" id="ARBA00018029"/>
    </source>
</evidence>
<evidence type="ECO:0000256" key="5">
    <source>
        <dbReference type="ARBA" id="ARBA00022801"/>
    </source>
</evidence>
<dbReference type="PANTHER" id="PTHR11113">
    <property type="entry name" value="N-ACETYLGLUCOSAMINE-6-PHOSPHATE DEACETYLASE"/>
    <property type="match status" value="1"/>
</dbReference>
<dbReference type="InterPro" id="IPR032466">
    <property type="entry name" value="Metal_Hydrolase"/>
</dbReference>
<feature type="binding site" evidence="9">
    <location>
        <position position="253"/>
    </location>
    <ligand>
        <name>substrate</name>
    </ligand>
</feature>
<evidence type="ECO:0000256" key="4">
    <source>
        <dbReference type="ARBA" id="ARBA00022723"/>
    </source>
</evidence>
<keyword evidence="5" id="KW-0378">Hydrolase</keyword>
<dbReference type="InterPro" id="IPR003764">
    <property type="entry name" value="GlcNAc_6-P_deAcase"/>
</dbReference>